<evidence type="ECO:0000256" key="1">
    <source>
        <dbReference type="SAM" id="MobiDB-lite"/>
    </source>
</evidence>
<feature type="region of interest" description="Disordered" evidence="1">
    <location>
        <begin position="21"/>
        <end position="43"/>
    </location>
</feature>
<dbReference type="Proteomes" id="UP000242519">
    <property type="component" value="Unassembled WGS sequence"/>
</dbReference>
<keyword evidence="3" id="KW-1185">Reference proteome</keyword>
<protein>
    <submittedName>
        <fullName evidence="2">Uncharacterized protein</fullName>
    </submittedName>
</protein>
<evidence type="ECO:0000313" key="3">
    <source>
        <dbReference type="Proteomes" id="UP000242519"/>
    </source>
</evidence>
<accession>A0A218YVT7</accession>
<organism evidence="2 3">
    <name type="scientific">Diplocarpon coronariae</name>
    <dbReference type="NCBI Taxonomy" id="2795749"/>
    <lineage>
        <taxon>Eukaryota</taxon>
        <taxon>Fungi</taxon>
        <taxon>Dikarya</taxon>
        <taxon>Ascomycota</taxon>
        <taxon>Pezizomycotina</taxon>
        <taxon>Leotiomycetes</taxon>
        <taxon>Helotiales</taxon>
        <taxon>Drepanopezizaceae</taxon>
        <taxon>Diplocarpon</taxon>
    </lineage>
</organism>
<name>A0A218YVT7_9HELO</name>
<dbReference type="EMBL" id="MZNU01000358">
    <property type="protein sequence ID" value="OWO99432.1"/>
    <property type="molecule type" value="Genomic_DNA"/>
</dbReference>
<dbReference type="InParanoid" id="A0A218YVT7"/>
<dbReference type="AlphaFoldDB" id="A0A218YVT7"/>
<comment type="caution">
    <text evidence="2">The sequence shown here is derived from an EMBL/GenBank/DDBJ whole genome shotgun (WGS) entry which is preliminary data.</text>
</comment>
<evidence type="ECO:0000313" key="2">
    <source>
        <dbReference type="EMBL" id="OWO99432.1"/>
    </source>
</evidence>
<proteinExistence type="predicted"/>
<reference evidence="2 3" key="1">
    <citation type="submission" date="2017-04" db="EMBL/GenBank/DDBJ databases">
        <title>Draft genome sequence of Marssonina coronaria NL1: causal agent of apple blotch.</title>
        <authorList>
            <person name="Cheng Q."/>
        </authorList>
    </citation>
    <scope>NUCLEOTIDE SEQUENCE [LARGE SCALE GENOMIC DNA]</scope>
    <source>
        <strain evidence="2 3">NL1</strain>
    </source>
</reference>
<sequence>MCTAQPVSGIFLQVTKQPFTSERNSAPLPPPSGFGKRGLWPWTPLPPNIKPQSDSFSRLTSPEIIPREDARQPKTQQHANLTWRHLTLEDFSTQKNELFWNFSPGYLHIPFVFSNARAAQSISQGAGQASLIWQSQRQMRPREMRRKIAGVLFENMVQLEGDNSALWDLMEFAPLFSSKMQAELDAGTVRDDLEAAEAEATLAAEKDVVSREKPRKRFARIIRHRSGSWKLSAWWLVEQVPSCKIISCSLDA</sequence>
<gene>
    <name evidence="2" type="ORF">B2J93_3873</name>
</gene>